<sequence length="191" mass="22084">MKRMIITSLFLITACKEEKKEIQPQAPQESVSQKTETGISENKRDESGEAKKWLEKSIENYFKADLGNLDEEMQKITTKEYYDYKTDAMNVDMDVDGSLTLKEFQNKWKNKFDVRKAGINSGFLISGQDWEEIKVSKCEQVLESIPFSKPDPVMFIFDVILSDKKLKSEYPVEIEVIKQNDSFLIANVSQE</sequence>
<reference evidence="3" key="1">
    <citation type="submission" date="2016-11" db="EMBL/GenBank/DDBJ databases">
        <authorList>
            <person name="Varghese N."/>
            <person name="Submissions S."/>
        </authorList>
    </citation>
    <scope>NUCLEOTIDE SEQUENCE [LARGE SCALE GENOMIC DNA]</scope>
    <source>
        <strain evidence="3">DSM 19055</strain>
    </source>
</reference>
<proteinExistence type="predicted"/>
<dbReference type="OrthoDB" id="763376at2"/>
<feature type="compositionally biased region" description="Polar residues" evidence="1">
    <location>
        <begin position="25"/>
        <end position="40"/>
    </location>
</feature>
<dbReference type="Proteomes" id="UP000184047">
    <property type="component" value="Unassembled WGS sequence"/>
</dbReference>
<dbReference type="STRING" id="421058.SAMN05421866_2870"/>
<protein>
    <submittedName>
        <fullName evidence="2">Uncharacterized protein</fullName>
    </submittedName>
</protein>
<feature type="compositionally biased region" description="Basic and acidic residues" evidence="1">
    <location>
        <begin position="41"/>
        <end position="50"/>
    </location>
</feature>
<gene>
    <name evidence="2" type="ORF">SAMN05421866_2870</name>
</gene>
<accession>A0A1M5T7T0</accession>
<evidence type="ECO:0000313" key="3">
    <source>
        <dbReference type="Proteomes" id="UP000184047"/>
    </source>
</evidence>
<feature type="region of interest" description="Disordered" evidence="1">
    <location>
        <begin position="19"/>
        <end position="50"/>
    </location>
</feature>
<evidence type="ECO:0000313" key="2">
    <source>
        <dbReference type="EMBL" id="SHH46799.1"/>
    </source>
</evidence>
<dbReference type="RefSeq" id="WP_073064067.1">
    <property type="nucleotide sequence ID" value="NZ_FQWT01000004.1"/>
</dbReference>
<dbReference type="AlphaFoldDB" id="A0A1M5T7T0"/>
<dbReference type="eggNOG" id="ENOG5032Z3U">
    <property type="taxonomic scope" value="Bacteria"/>
</dbReference>
<evidence type="ECO:0000256" key="1">
    <source>
        <dbReference type="SAM" id="MobiDB-lite"/>
    </source>
</evidence>
<keyword evidence="3" id="KW-1185">Reference proteome</keyword>
<dbReference type="PROSITE" id="PS51257">
    <property type="entry name" value="PROKAR_LIPOPROTEIN"/>
    <property type="match status" value="1"/>
</dbReference>
<name>A0A1M5T7T0_9FLAO</name>
<organism evidence="2 3">
    <name type="scientific">Chryseobacterium oranimense</name>
    <dbReference type="NCBI Taxonomy" id="421058"/>
    <lineage>
        <taxon>Bacteria</taxon>
        <taxon>Pseudomonadati</taxon>
        <taxon>Bacteroidota</taxon>
        <taxon>Flavobacteriia</taxon>
        <taxon>Flavobacteriales</taxon>
        <taxon>Weeksellaceae</taxon>
        <taxon>Chryseobacterium group</taxon>
        <taxon>Chryseobacterium</taxon>
    </lineage>
</organism>
<dbReference type="EMBL" id="FQWT01000004">
    <property type="protein sequence ID" value="SHH46799.1"/>
    <property type="molecule type" value="Genomic_DNA"/>
</dbReference>